<keyword evidence="1 6" id="KW-0597">Phosphoprotein</keyword>
<keyword evidence="3" id="KW-0805">Transcription regulation</keyword>
<evidence type="ECO:0000256" key="2">
    <source>
        <dbReference type="ARBA" id="ARBA00023012"/>
    </source>
</evidence>
<protein>
    <submittedName>
        <fullName evidence="8">Response regulator receiver domain-containing protein</fullName>
    </submittedName>
</protein>
<dbReference type="PANTHER" id="PTHR48111">
    <property type="entry name" value="REGULATOR OF RPOS"/>
    <property type="match status" value="1"/>
</dbReference>
<evidence type="ECO:0000256" key="1">
    <source>
        <dbReference type="ARBA" id="ARBA00022553"/>
    </source>
</evidence>
<dbReference type="Gene3D" id="3.40.50.2300">
    <property type="match status" value="1"/>
</dbReference>
<keyword evidence="2" id="KW-0902">Two-component regulatory system</keyword>
<reference evidence="9" key="1">
    <citation type="submission" date="2016-10" db="EMBL/GenBank/DDBJ databases">
        <authorList>
            <person name="Varghese N."/>
            <person name="Submissions S."/>
        </authorList>
    </citation>
    <scope>NUCLEOTIDE SEQUENCE [LARGE SCALE GENOMIC DNA]</scope>
    <source>
        <strain evidence="9">DSM 22427</strain>
    </source>
</reference>
<dbReference type="GO" id="GO:0000976">
    <property type="term" value="F:transcription cis-regulatory region binding"/>
    <property type="evidence" value="ECO:0007669"/>
    <property type="project" value="TreeGrafter"/>
</dbReference>
<dbReference type="EMBL" id="FOZS01000002">
    <property type="protein sequence ID" value="SFS71636.1"/>
    <property type="molecule type" value="Genomic_DNA"/>
</dbReference>
<dbReference type="GO" id="GO:0006355">
    <property type="term" value="P:regulation of DNA-templated transcription"/>
    <property type="evidence" value="ECO:0007669"/>
    <property type="project" value="TreeGrafter"/>
</dbReference>
<dbReference type="GO" id="GO:0000156">
    <property type="term" value="F:phosphorelay response regulator activity"/>
    <property type="evidence" value="ECO:0007669"/>
    <property type="project" value="TreeGrafter"/>
</dbReference>
<evidence type="ECO:0000256" key="6">
    <source>
        <dbReference type="PROSITE-ProRule" id="PRU00169"/>
    </source>
</evidence>
<dbReference type="InterPro" id="IPR001789">
    <property type="entry name" value="Sig_transdc_resp-reg_receiver"/>
</dbReference>
<dbReference type="Proteomes" id="UP000199199">
    <property type="component" value="Unassembled WGS sequence"/>
</dbReference>
<dbReference type="PANTHER" id="PTHR48111:SF1">
    <property type="entry name" value="TWO-COMPONENT RESPONSE REGULATOR ORR33"/>
    <property type="match status" value="1"/>
</dbReference>
<evidence type="ECO:0000313" key="8">
    <source>
        <dbReference type="EMBL" id="SFS71636.1"/>
    </source>
</evidence>
<dbReference type="Pfam" id="PF00072">
    <property type="entry name" value="Response_reg"/>
    <property type="match status" value="1"/>
</dbReference>
<dbReference type="InterPro" id="IPR039420">
    <property type="entry name" value="WalR-like"/>
</dbReference>
<dbReference type="OrthoDB" id="86314at2157"/>
<dbReference type="InterPro" id="IPR011006">
    <property type="entry name" value="CheY-like_superfamily"/>
</dbReference>
<dbReference type="GO" id="GO:0032993">
    <property type="term" value="C:protein-DNA complex"/>
    <property type="evidence" value="ECO:0007669"/>
    <property type="project" value="TreeGrafter"/>
</dbReference>
<sequence length="141" mass="15606">MRQGTADDSNGDVLVVDDDPRLADLFAAWLEPNWTVQTAYDGEQALETVDDSTEVVLLDRRMSGLSGDEVLSLLRASGYDCYVIIVSAIDPSTERLEADWDDYLVKPISKATLLEKIERVTAQRACRTTDREGNPVDSPVN</sequence>
<proteinExistence type="predicted"/>
<evidence type="ECO:0000256" key="4">
    <source>
        <dbReference type="ARBA" id="ARBA00023125"/>
    </source>
</evidence>
<accession>A0A1I6S3W8</accession>
<evidence type="ECO:0000256" key="3">
    <source>
        <dbReference type="ARBA" id="ARBA00023015"/>
    </source>
</evidence>
<dbReference type="PROSITE" id="PS50110">
    <property type="entry name" value="RESPONSE_REGULATORY"/>
    <property type="match status" value="1"/>
</dbReference>
<dbReference type="CDD" id="cd00156">
    <property type="entry name" value="REC"/>
    <property type="match status" value="1"/>
</dbReference>
<keyword evidence="5" id="KW-0804">Transcription</keyword>
<dbReference type="AlphaFoldDB" id="A0A1I6S3W8"/>
<keyword evidence="9" id="KW-1185">Reference proteome</keyword>
<feature type="domain" description="Response regulatory" evidence="7">
    <location>
        <begin position="12"/>
        <end position="121"/>
    </location>
</feature>
<name>A0A1I6S3W8_9EURY</name>
<evidence type="ECO:0000313" key="9">
    <source>
        <dbReference type="Proteomes" id="UP000199199"/>
    </source>
</evidence>
<feature type="modified residue" description="4-aspartylphosphate" evidence="6">
    <location>
        <position position="59"/>
    </location>
</feature>
<evidence type="ECO:0000256" key="5">
    <source>
        <dbReference type="ARBA" id="ARBA00023163"/>
    </source>
</evidence>
<keyword evidence="4" id="KW-0238">DNA-binding</keyword>
<evidence type="ECO:0000259" key="7">
    <source>
        <dbReference type="PROSITE" id="PS50110"/>
    </source>
</evidence>
<dbReference type="SMART" id="SM00448">
    <property type="entry name" value="REC"/>
    <property type="match status" value="1"/>
</dbReference>
<dbReference type="GO" id="GO:0005829">
    <property type="term" value="C:cytosol"/>
    <property type="evidence" value="ECO:0007669"/>
    <property type="project" value="TreeGrafter"/>
</dbReference>
<organism evidence="8 9">
    <name type="scientific">Halostagnicola kamekurae</name>
    <dbReference type="NCBI Taxonomy" id="619731"/>
    <lineage>
        <taxon>Archaea</taxon>
        <taxon>Methanobacteriati</taxon>
        <taxon>Methanobacteriota</taxon>
        <taxon>Stenosarchaea group</taxon>
        <taxon>Halobacteria</taxon>
        <taxon>Halobacteriales</taxon>
        <taxon>Natrialbaceae</taxon>
        <taxon>Halostagnicola</taxon>
    </lineage>
</organism>
<dbReference type="SUPFAM" id="SSF52172">
    <property type="entry name" value="CheY-like"/>
    <property type="match status" value="1"/>
</dbReference>
<gene>
    <name evidence="8" type="ORF">SAMN04488556_2409</name>
</gene>